<proteinExistence type="predicted"/>
<dbReference type="Gene3D" id="3.40.1350.60">
    <property type="match status" value="1"/>
</dbReference>
<dbReference type="PANTHER" id="PTHR30545">
    <property type="entry name" value="SUGAR FERMENTATION STIMULATION PROTEIN A"/>
    <property type="match status" value="1"/>
</dbReference>
<evidence type="ECO:0000313" key="2">
    <source>
        <dbReference type="EMBL" id="QHT31846.1"/>
    </source>
</evidence>
<name>A0A6C0ERN6_9ZZZZ</name>
<feature type="domain" description="Sugar fermentation stimulation protein C-terminal" evidence="1">
    <location>
        <begin position="193"/>
        <end position="276"/>
    </location>
</feature>
<feature type="domain" description="Sugar fermentation stimulation protein C-terminal" evidence="1">
    <location>
        <begin position="108"/>
        <end position="170"/>
    </location>
</feature>
<dbReference type="GO" id="GO:0003677">
    <property type="term" value="F:DNA binding"/>
    <property type="evidence" value="ECO:0007669"/>
    <property type="project" value="InterPro"/>
</dbReference>
<dbReference type="InterPro" id="IPR040452">
    <property type="entry name" value="SfsA_C"/>
</dbReference>
<dbReference type="PANTHER" id="PTHR30545:SF2">
    <property type="entry name" value="SUGAR FERMENTATION STIMULATION PROTEIN A"/>
    <property type="match status" value="1"/>
</dbReference>
<dbReference type="Pfam" id="PF03749">
    <property type="entry name" value="SfsA"/>
    <property type="match status" value="2"/>
</dbReference>
<protein>
    <recommendedName>
        <fullName evidence="1">Sugar fermentation stimulation protein C-terminal domain-containing protein</fullName>
    </recommendedName>
</protein>
<dbReference type="AlphaFoldDB" id="A0A6C0ERN6"/>
<evidence type="ECO:0000259" key="1">
    <source>
        <dbReference type="Pfam" id="PF03749"/>
    </source>
</evidence>
<sequence length="292" mass="33359">MATNNVLLQLPNLIKGYVMKRPSKQIKSPYVADIVIHDTNEEVIAHTAALGCCGLADTGAQVLMTLTPESKSGNKTQKCTHRIYLSIIHDKRSENNMNEVIVGINPKIAETLVENALKRNMLVRLQKIKSYRRETTIYLENQIDSRFDFTGIDENGIPFIMEVKNVPLADYEDLPLHERGKQDFSGRDWNSKIAYFPDGYRKKITDTISPRALKHICELKKIKEMSKTRCIICFVIQRDDVDRFQASVVDPEYRTALKNAVDSGVEVFTLVIKWHETGIAELVKQNLPIYFE</sequence>
<dbReference type="InterPro" id="IPR005224">
    <property type="entry name" value="SfsA"/>
</dbReference>
<organism evidence="2">
    <name type="scientific">viral metagenome</name>
    <dbReference type="NCBI Taxonomy" id="1070528"/>
    <lineage>
        <taxon>unclassified sequences</taxon>
        <taxon>metagenomes</taxon>
        <taxon>organismal metagenomes</taxon>
    </lineage>
</organism>
<dbReference type="EMBL" id="MN738925">
    <property type="protein sequence ID" value="QHT31846.1"/>
    <property type="molecule type" value="Genomic_DNA"/>
</dbReference>
<reference evidence="2" key="1">
    <citation type="journal article" date="2020" name="Nature">
        <title>Giant virus diversity and host interactions through global metagenomics.</title>
        <authorList>
            <person name="Schulz F."/>
            <person name="Roux S."/>
            <person name="Paez-Espino D."/>
            <person name="Jungbluth S."/>
            <person name="Walsh D.A."/>
            <person name="Denef V.J."/>
            <person name="McMahon K.D."/>
            <person name="Konstantinidis K.T."/>
            <person name="Eloe-Fadrosh E.A."/>
            <person name="Kyrpides N.C."/>
            <person name="Woyke T."/>
        </authorList>
    </citation>
    <scope>NUCLEOTIDE SEQUENCE</scope>
    <source>
        <strain evidence="2">GVMAG-M-3300009155-48</strain>
    </source>
</reference>
<accession>A0A6C0ERN6</accession>